<evidence type="ECO:0000256" key="2">
    <source>
        <dbReference type="SAM" id="Phobius"/>
    </source>
</evidence>
<reference evidence="4 5" key="1">
    <citation type="submission" date="2014-04" db="EMBL/GenBank/DDBJ databases">
        <authorList>
            <consortium name="DOE Joint Genome Institute"/>
            <person name="Kuo A."/>
            <person name="Tarkka M."/>
            <person name="Buscot F."/>
            <person name="Kohler A."/>
            <person name="Nagy L.G."/>
            <person name="Floudas D."/>
            <person name="Copeland A."/>
            <person name="Barry K.W."/>
            <person name="Cichocki N."/>
            <person name="Veneault-Fourrey C."/>
            <person name="LaButti K."/>
            <person name="Lindquist E.A."/>
            <person name="Lipzen A."/>
            <person name="Lundell T."/>
            <person name="Morin E."/>
            <person name="Murat C."/>
            <person name="Sun H."/>
            <person name="Tunlid A."/>
            <person name="Henrissat B."/>
            <person name="Grigoriev I.V."/>
            <person name="Hibbett D.S."/>
            <person name="Martin F."/>
            <person name="Nordberg H.P."/>
            <person name="Cantor M.N."/>
            <person name="Hua S.X."/>
        </authorList>
    </citation>
    <scope>NUCLEOTIDE SEQUENCE [LARGE SCALE GENOMIC DNA]</scope>
    <source>
        <strain evidence="4 5">F 1598</strain>
    </source>
</reference>
<dbReference type="Proteomes" id="UP000054166">
    <property type="component" value="Unassembled WGS sequence"/>
</dbReference>
<protein>
    <submittedName>
        <fullName evidence="4">Uncharacterized protein</fullName>
    </submittedName>
</protein>
<sequence>MAVVIQVLACIFLLAALISARTDISEHEQTVIDIPATSSAAATCGSPAAPTTAPTWIFRRQMDMSMISPQTMTMIEGTQTVVEVVTMGSAGDLETTTLSTVTPTMSMPPMSSGNHHNIGAIVGGTVGGVAAVALVVAVFLFWHRRGGTKLDSTGEVFAVVQSESKPSLDSMRPHNANTVPTPFGSDWQAIYHATHFGGELSTNSIQQLPLSSKQEAARQQRQKELELQMRRLQDEMASLGPGPGRGPSALLDPDRAEDARQIEMMKQQIALLQAQQQSSWAQGLTDEPPPGYTADTVNRVVIPDR</sequence>
<keyword evidence="3" id="KW-0732">Signal</keyword>
<dbReference type="EMBL" id="KN832970">
    <property type="protein sequence ID" value="KIM92376.1"/>
    <property type="molecule type" value="Genomic_DNA"/>
</dbReference>
<feature type="chain" id="PRO_5002164855" evidence="3">
    <location>
        <begin position="21"/>
        <end position="305"/>
    </location>
</feature>
<evidence type="ECO:0000256" key="3">
    <source>
        <dbReference type="SAM" id="SignalP"/>
    </source>
</evidence>
<keyword evidence="5" id="KW-1185">Reference proteome</keyword>
<dbReference type="STRING" id="765440.A0A0C3GP90"/>
<keyword evidence="1" id="KW-0175">Coiled coil</keyword>
<evidence type="ECO:0000313" key="4">
    <source>
        <dbReference type="EMBL" id="KIM92376.1"/>
    </source>
</evidence>
<dbReference type="InParanoid" id="A0A0C3GP90"/>
<evidence type="ECO:0000256" key="1">
    <source>
        <dbReference type="SAM" id="Coils"/>
    </source>
</evidence>
<proteinExistence type="predicted"/>
<feature type="transmembrane region" description="Helical" evidence="2">
    <location>
        <begin position="118"/>
        <end position="142"/>
    </location>
</feature>
<dbReference type="HOGENOM" id="CLU_912497_0_0_1"/>
<feature type="coiled-coil region" evidence="1">
    <location>
        <begin position="215"/>
        <end position="275"/>
    </location>
</feature>
<feature type="signal peptide" evidence="3">
    <location>
        <begin position="1"/>
        <end position="20"/>
    </location>
</feature>
<reference evidence="5" key="2">
    <citation type="submission" date="2015-01" db="EMBL/GenBank/DDBJ databases">
        <title>Evolutionary Origins and Diversification of the Mycorrhizal Mutualists.</title>
        <authorList>
            <consortium name="DOE Joint Genome Institute"/>
            <consortium name="Mycorrhizal Genomics Consortium"/>
            <person name="Kohler A."/>
            <person name="Kuo A."/>
            <person name="Nagy L.G."/>
            <person name="Floudas D."/>
            <person name="Copeland A."/>
            <person name="Barry K.W."/>
            <person name="Cichocki N."/>
            <person name="Veneault-Fourrey C."/>
            <person name="LaButti K."/>
            <person name="Lindquist E.A."/>
            <person name="Lipzen A."/>
            <person name="Lundell T."/>
            <person name="Morin E."/>
            <person name="Murat C."/>
            <person name="Riley R."/>
            <person name="Ohm R."/>
            <person name="Sun H."/>
            <person name="Tunlid A."/>
            <person name="Henrissat B."/>
            <person name="Grigoriev I.V."/>
            <person name="Hibbett D.S."/>
            <person name="Martin F."/>
        </authorList>
    </citation>
    <scope>NUCLEOTIDE SEQUENCE [LARGE SCALE GENOMIC DNA]</scope>
    <source>
        <strain evidence="5">F 1598</strain>
    </source>
</reference>
<organism evidence="4 5">
    <name type="scientific">Piloderma croceum (strain F 1598)</name>
    <dbReference type="NCBI Taxonomy" id="765440"/>
    <lineage>
        <taxon>Eukaryota</taxon>
        <taxon>Fungi</taxon>
        <taxon>Dikarya</taxon>
        <taxon>Basidiomycota</taxon>
        <taxon>Agaricomycotina</taxon>
        <taxon>Agaricomycetes</taxon>
        <taxon>Agaricomycetidae</taxon>
        <taxon>Atheliales</taxon>
        <taxon>Atheliaceae</taxon>
        <taxon>Piloderma</taxon>
    </lineage>
</organism>
<keyword evidence="2" id="KW-0472">Membrane</keyword>
<keyword evidence="2" id="KW-0812">Transmembrane</keyword>
<dbReference type="AlphaFoldDB" id="A0A0C3GP90"/>
<keyword evidence="2" id="KW-1133">Transmembrane helix</keyword>
<evidence type="ECO:0000313" key="5">
    <source>
        <dbReference type="Proteomes" id="UP000054166"/>
    </source>
</evidence>
<name>A0A0C3GP90_PILCF</name>
<accession>A0A0C3GP90</accession>
<gene>
    <name evidence="4" type="ORF">PILCRDRAFT_810431</name>
</gene>